<sequence>MTGKAKRPTRNDAPALLADASKQRKTKRRGNGSGTVWWDVAIGKYRWQITLQTLTGGRRKTLNGRAETKTGAVKAMRAALVAHEQGDLQDPNTITVARYAEVWLNRLTTARPRTLALYRQELGYALAIIGGERVQKVTVATMKDLVAGLSRREMAGGLGRGKPMSPRTLGKIVTRLRAVFAEAVTDGIIKVSPMNGVRRQRVPSPAIAPEGRVLDEPQLAQFHALGTLLWQAGLCRLWPALFTALSVGLRRGEVLGLTWAHVELAHGLLRIQQQITGHRGGARVSDLLKTDHARRDIHMPLSLVTLLKQHQAQQRAERTALGLPWTPDSPVFATASGTFTHPDNFNRALSSMVAWSRKGAATVPGRKWNCPPGMIEPLQAIHRDRGALPQLSPHDLRHTYATTALRRGIQLAVVSKTLGHARVSITNDIYRHVLPSEAREQVIDLFTPPDPQD</sequence>
<evidence type="ECO:0000256" key="3">
    <source>
        <dbReference type="ARBA" id="ARBA00023172"/>
    </source>
</evidence>
<dbReference type="InterPro" id="IPR044068">
    <property type="entry name" value="CB"/>
</dbReference>
<organism evidence="8 9">
    <name type="scientific">Deinococcus aerolatus</name>
    <dbReference type="NCBI Taxonomy" id="522487"/>
    <lineage>
        <taxon>Bacteria</taxon>
        <taxon>Thermotogati</taxon>
        <taxon>Deinococcota</taxon>
        <taxon>Deinococci</taxon>
        <taxon>Deinococcales</taxon>
        <taxon>Deinococcaceae</taxon>
        <taxon>Deinococcus</taxon>
    </lineage>
</organism>
<evidence type="ECO:0000256" key="4">
    <source>
        <dbReference type="PROSITE-ProRule" id="PRU01248"/>
    </source>
</evidence>
<dbReference type="PANTHER" id="PTHR30349:SF64">
    <property type="entry name" value="PROPHAGE INTEGRASE INTD-RELATED"/>
    <property type="match status" value="1"/>
</dbReference>
<dbReference type="PROSITE" id="PS51898">
    <property type="entry name" value="TYR_RECOMBINASE"/>
    <property type="match status" value="1"/>
</dbReference>
<proteinExistence type="inferred from homology"/>
<dbReference type="Pfam" id="PF00589">
    <property type="entry name" value="Phage_integrase"/>
    <property type="match status" value="1"/>
</dbReference>
<keyword evidence="9" id="KW-1185">Reference proteome</keyword>
<dbReference type="PANTHER" id="PTHR30349">
    <property type="entry name" value="PHAGE INTEGRASE-RELATED"/>
    <property type="match status" value="1"/>
</dbReference>
<evidence type="ECO:0000259" key="6">
    <source>
        <dbReference type="PROSITE" id="PS51898"/>
    </source>
</evidence>
<gene>
    <name evidence="8" type="ORF">GCM10010840_14820</name>
</gene>
<accession>A0ABQ2G6C3</accession>
<protein>
    <submittedName>
        <fullName evidence="8">Site-specific integrase</fullName>
    </submittedName>
</protein>
<keyword evidence="2 4" id="KW-0238">DNA-binding</keyword>
<feature type="region of interest" description="Disordered" evidence="5">
    <location>
        <begin position="1"/>
        <end position="32"/>
    </location>
</feature>
<dbReference type="InterPro" id="IPR002104">
    <property type="entry name" value="Integrase_catalytic"/>
</dbReference>
<feature type="domain" description="Tyr recombinase" evidence="6">
    <location>
        <begin position="209"/>
        <end position="443"/>
    </location>
</feature>
<dbReference type="Gene3D" id="1.10.443.10">
    <property type="entry name" value="Intergrase catalytic core"/>
    <property type="match status" value="1"/>
</dbReference>
<evidence type="ECO:0000256" key="2">
    <source>
        <dbReference type="ARBA" id="ARBA00023125"/>
    </source>
</evidence>
<reference evidence="9" key="1">
    <citation type="journal article" date="2019" name="Int. J. Syst. Evol. Microbiol.">
        <title>The Global Catalogue of Microorganisms (GCM) 10K type strain sequencing project: providing services to taxonomists for standard genome sequencing and annotation.</title>
        <authorList>
            <consortium name="The Broad Institute Genomics Platform"/>
            <consortium name="The Broad Institute Genome Sequencing Center for Infectious Disease"/>
            <person name="Wu L."/>
            <person name="Ma J."/>
        </authorList>
    </citation>
    <scope>NUCLEOTIDE SEQUENCE [LARGE SCALE GENOMIC DNA]</scope>
    <source>
        <strain evidence="9">JCM 15442</strain>
    </source>
</reference>
<keyword evidence="3" id="KW-0233">DNA recombination</keyword>
<dbReference type="EMBL" id="BMOL01000005">
    <property type="protein sequence ID" value="GGL77983.1"/>
    <property type="molecule type" value="Genomic_DNA"/>
</dbReference>
<evidence type="ECO:0000256" key="1">
    <source>
        <dbReference type="ARBA" id="ARBA00008857"/>
    </source>
</evidence>
<evidence type="ECO:0000313" key="9">
    <source>
        <dbReference type="Proteomes" id="UP000639973"/>
    </source>
</evidence>
<evidence type="ECO:0000256" key="5">
    <source>
        <dbReference type="SAM" id="MobiDB-lite"/>
    </source>
</evidence>
<dbReference type="RefSeq" id="WP_188970500.1">
    <property type="nucleotide sequence ID" value="NZ_BMOL01000005.1"/>
</dbReference>
<comment type="caution">
    <text evidence="8">The sequence shown here is derived from an EMBL/GenBank/DDBJ whole genome shotgun (WGS) entry which is preliminary data.</text>
</comment>
<dbReference type="PROSITE" id="PS51900">
    <property type="entry name" value="CB"/>
    <property type="match status" value="1"/>
</dbReference>
<dbReference type="Proteomes" id="UP000639973">
    <property type="component" value="Unassembled WGS sequence"/>
</dbReference>
<evidence type="ECO:0000259" key="7">
    <source>
        <dbReference type="PROSITE" id="PS51900"/>
    </source>
</evidence>
<comment type="similarity">
    <text evidence="1">Belongs to the 'phage' integrase family.</text>
</comment>
<dbReference type="SUPFAM" id="SSF56349">
    <property type="entry name" value="DNA breaking-rejoining enzymes"/>
    <property type="match status" value="1"/>
</dbReference>
<dbReference type="InterPro" id="IPR013762">
    <property type="entry name" value="Integrase-like_cat_sf"/>
</dbReference>
<feature type="domain" description="Core-binding (CB)" evidence="7">
    <location>
        <begin position="94"/>
        <end position="184"/>
    </location>
</feature>
<name>A0ABQ2G6C3_9DEIO</name>
<dbReference type="InterPro" id="IPR010998">
    <property type="entry name" value="Integrase_recombinase_N"/>
</dbReference>
<dbReference type="InterPro" id="IPR050090">
    <property type="entry name" value="Tyrosine_recombinase_XerCD"/>
</dbReference>
<dbReference type="Gene3D" id="1.10.150.130">
    <property type="match status" value="1"/>
</dbReference>
<dbReference type="CDD" id="cd01189">
    <property type="entry name" value="INT_ICEBs1_C_like"/>
    <property type="match status" value="1"/>
</dbReference>
<dbReference type="InterPro" id="IPR011010">
    <property type="entry name" value="DNA_brk_join_enz"/>
</dbReference>
<evidence type="ECO:0000313" key="8">
    <source>
        <dbReference type="EMBL" id="GGL77983.1"/>
    </source>
</evidence>